<gene>
    <name evidence="1" type="ORF">A670_04160</name>
</gene>
<dbReference type="HOGENOM" id="CLU_215962_0_0_6"/>
<comment type="caution">
    <text evidence="1">The sequence shown here is derived from an EMBL/GenBank/DDBJ whole genome shotgun (WGS) entry which is preliminary data.</text>
</comment>
<reference evidence="1 2" key="1">
    <citation type="submission" date="2013-02" db="EMBL/GenBank/DDBJ databases">
        <authorList>
            <person name="McClelland M."/>
            <person name="Porwollik S."/>
            <person name="Desai P."/>
            <person name="Cheng P."/>
            <person name="Wollam A."/>
            <person name="Pepin K."/>
            <person name="Bhonagiri V."/>
            <person name="Fulton L."/>
            <person name="Fulton R."/>
            <person name="Delehaunty K."/>
            <person name="Fronick C."/>
            <person name="Godfrey J."/>
            <person name="Waligorski J."/>
            <person name="Appelbaum E."/>
            <person name="Tomlinson C."/>
            <person name="Warren W."/>
            <person name="Sodergren E."/>
            <person name="Weinstock G."/>
            <person name="Wilson R.K."/>
        </authorList>
    </citation>
    <scope>NUCLEOTIDE SEQUENCE [LARGE SCALE GENOMIC DNA]</scope>
    <source>
        <strain evidence="1 2">UC16</strain>
    </source>
</reference>
<organism evidence="1 2">
    <name type="scientific">Salmonella enterica subsp. enterica serovar Dublin str. UC16</name>
    <dbReference type="NCBI Taxonomy" id="1192688"/>
    <lineage>
        <taxon>Bacteria</taxon>
        <taxon>Pseudomonadati</taxon>
        <taxon>Pseudomonadota</taxon>
        <taxon>Gammaproteobacteria</taxon>
        <taxon>Enterobacterales</taxon>
        <taxon>Enterobacteriaceae</taxon>
        <taxon>Salmonella</taxon>
    </lineage>
</organism>
<dbReference type="EMBL" id="APMR01000104">
    <property type="protein sequence ID" value="EMR50666.1"/>
    <property type="molecule type" value="Genomic_DNA"/>
</dbReference>
<name>M7RXY8_SALDU</name>
<protein>
    <recommendedName>
        <fullName evidence="3">Cytoplasmic protein</fullName>
    </recommendedName>
</protein>
<dbReference type="PATRIC" id="fig|1192688.3.peg.3957"/>
<accession>M7RXY8</accession>
<proteinExistence type="predicted"/>
<dbReference type="Proteomes" id="UP000013259">
    <property type="component" value="Unassembled WGS sequence"/>
</dbReference>
<evidence type="ECO:0000313" key="1">
    <source>
        <dbReference type="EMBL" id="EMR50666.1"/>
    </source>
</evidence>
<dbReference type="AlphaFoldDB" id="M7RXY8"/>
<sequence length="49" mass="5721">MRYLPWPGWPGKTLGQATPGQGWFWQQNSEGRYVDALRLVDEENRGQML</sequence>
<evidence type="ECO:0008006" key="3">
    <source>
        <dbReference type="Google" id="ProtNLM"/>
    </source>
</evidence>
<evidence type="ECO:0000313" key="2">
    <source>
        <dbReference type="Proteomes" id="UP000013259"/>
    </source>
</evidence>